<feature type="signal peptide" evidence="4">
    <location>
        <begin position="1"/>
        <end position="19"/>
    </location>
</feature>
<evidence type="ECO:0000259" key="8">
    <source>
        <dbReference type="Pfam" id="PF21365"/>
    </source>
</evidence>
<feature type="compositionally biased region" description="Basic and acidic residues" evidence="3">
    <location>
        <begin position="950"/>
        <end position="960"/>
    </location>
</feature>
<keyword evidence="4" id="KW-0732">Signal</keyword>
<dbReference type="InterPro" id="IPR013785">
    <property type="entry name" value="Aldolase_TIM"/>
</dbReference>
<dbReference type="InterPro" id="IPR048395">
    <property type="entry name" value="Glyco_hydro_31_C"/>
</dbReference>
<dbReference type="EMBL" id="CP019646">
    <property type="protein sequence ID" value="AQQ72482.1"/>
    <property type="molecule type" value="Genomic_DNA"/>
</dbReference>
<dbReference type="GO" id="GO:0004557">
    <property type="term" value="F:alpha-galactosidase activity"/>
    <property type="evidence" value="ECO:0007669"/>
    <property type="project" value="UniProtKB-EC"/>
</dbReference>
<dbReference type="SUPFAM" id="SSF51445">
    <property type="entry name" value="(Trans)glycosidases"/>
    <property type="match status" value="2"/>
</dbReference>
<dbReference type="Pfam" id="PF21365">
    <property type="entry name" value="Glyco_hydro_31_3rd"/>
    <property type="match status" value="1"/>
</dbReference>
<dbReference type="SUPFAM" id="SSF51011">
    <property type="entry name" value="Glycosyl hydrolase domain"/>
    <property type="match status" value="1"/>
</dbReference>
<dbReference type="InterPro" id="IPR029483">
    <property type="entry name" value="GH97_C"/>
</dbReference>
<dbReference type="InterPro" id="IPR029486">
    <property type="entry name" value="GH97_N"/>
</dbReference>
<dbReference type="Gene3D" id="3.20.20.80">
    <property type="entry name" value="Glycosidases"/>
    <property type="match status" value="2"/>
</dbReference>
<evidence type="ECO:0000256" key="1">
    <source>
        <dbReference type="ARBA" id="ARBA00022801"/>
    </source>
</evidence>
<feature type="domain" description="Glycosyl-hydrolase 97 N-terminal" evidence="6">
    <location>
        <begin position="25"/>
        <end position="272"/>
    </location>
</feature>
<dbReference type="Gene3D" id="2.60.40.1180">
    <property type="entry name" value="Golgi alpha-mannosidase II"/>
    <property type="match status" value="2"/>
</dbReference>
<feature type="domain" description="Glycosyl-hydrolase 97 C-terminal oligomerisation" evidence="7">
    <location>
        <begin position="528"/>
        <end position="632"/>
    </location>
</feature>
<keyword evidence="2 9" id="KW-0326">Glycosidase</keyword>
<evidence type="ECO:0000256" key="3">
    <source>
        <dbReference type="SAM" id="MobiDB-lite"/>
    </source>
</evidence>
<dbReference type="GO" id="GO:0005975">
    <property type="term" value="P:carbohydrate metabolic process"/>
    <property type="evidence" value="ECO:0007669"/>
    <property type="project" value="InterPro"/>
</dbReference>
<feature type="domain" description="Glycosyl hydrolase family 31 C-terminal" evidence="8">
    <location>
        <begin position="1171"/>
        <end position="1252"/>
    </location>
</feature>
<dbReference type="RefSeq" id="WP_146684668.1">
    <property type="nucleotide sequence ID" value="NZ_CP019646.1"/>
</dbReference>
<dbReference type="STRING" id="1851148.SMSP2_02868"/>
<dbReference type="Pfam" id="PF14509">
    <property type="entry name" value="GH97_C"/>
    <property type="match status" value="1"/>
</dbReference>
<feature type="domain" description="Glycosyl-hydrolase 97 catalytic" evidence="5">
    <location>
        <begin position="304"/>
        <end position="439"/>
    </location>
</feature>
<keyword evidence="10" id="KW-1185">Reference proteome</keyword>
<dbReference type="InterPro" id="IPR017853">
    <property type="entry name" value="GH"/>
</dbReference>
<evidence type="ECO:0000313" key="9">
    <source>
        <dbReference type="EMBL" id="AQQ72482.1"/>
    </source>
</evidence>
<dbReference type="Pfam" id="PF14508">
    <property type="entry name" value="GH97_N"/>
    <property type="match status" value="1"/>
</dbReference>
<gene>
    <name evidence="9" type="ORF">SMSP2_02868</name>
</gene>
<dbReference type="InterPro" id="IPR013780">
    <property type="entry name" value="Glyco_hydro_b"/>
</dbReference>
<evidence type="ECO:0000259" key="7">
    <source>
        <dbReference type="Pfam" id="PF14509"/>
    </source>
</evidence>
<dbReference type="InterPro" id="IPR052720">
    <property type="entry name" value="Glycosyl_hydrolase_97"/>
</dbReference>
<reference evidence="10" key="1">
    <citation type="submission" date="2017-02" db="EMBL/GenBank/DDBJ databases">
        <title>Comparative genomics and description of representatives of a novel lineage of planctomycetes thriving in anoxic sediments.</title>
        <authorList>
            <person name="Spring S."/>
            <person name="Bunk B."/>
            <person name="Sproer C."/>
        </authorList>
    </citation>
    <scope>NUCLEOTIDE SEQUENCE [LARGE SCALE GENOMIC DNA]</scope>
    <source>
        <strain evidence="10">SM-Chi-D1</strain>
    </source>
</reference>
<evidence type="ECO:0000256" key="2">
    <source>
        <dbReference type="ARBA" id="ARBA00023295"/>
    </source>
</evidence>
<organism evidence="9 10">
    <name type="scientific">Limihaloglobus sulfuriphilus</name>
    <dbReference type="NCBI Taxonomy" id="1851148"/>
    <lineage>
        <taxon>Bacteria</taxon>
        <taxon>Pseudomonadati</taxon>
        <taxon>Planctomycetota</taxon>
        <taxon>Phycisphaerae</taxon>
        <taxon>Sedimentisphaerales</taxon>
        <taxon>Sedimentisphaeraceae</taxon>
        <taxon>Limihaloglobus</taxon>
    </lineage>
</organism>
<evidence type="ECO:0000259" key="5">
    <source>
        <dbReference type="Pfam" id="PF10566"/>
    </source>
</evidence>
<keyword evidence="1 9" id="KW-0378">Hydrolase</keyword>
<protein>
    <submittedName>
        <fullName evidence="9">Retaining alpha-galactosidase</fullName>
        <ecNumber evidence="9">3.2.1.22</ecNumber>
    </submittedName>
</protein>
<dbReference type="EC" id="3.2.1.22" evidence="9"/>
<evidence type="ECO:0000256" key="4">
    <source>
        <dbReference type="SAM" id="SignalP"/>
    </source>
</evidence>
<proteinExistence type="predicted"/>
<dbReference type="OrthoDB" id="57532at2"/>
<dbReference type="InterPro" id="IPR019563">
    <property type="entry name" value="GH97_catalytic"/>
</dbReference>
<evidence type="ECO:0000259" key="6">
    <source>
        <dbReference type="Pfam" id="PF14508"/>
    </source>
</evidence>
<dbReference type="Gene3D" id="2.70.98.10">
    <property type="match status" value="1"/>
</dbReference>
<feature type="region of interest" description="Disordered" evidence="3">
    <location>
        <begin position="942"/>
        <end position="963"/>
    </location>
</feature>
<dbReference type="PANTHER" id="PTHR35803">
    <property type="entry name" value="GLUCAN 1,4-ALPHA-GLUCOSIDASE SUSB-RELATED"/>
    <property type="match status" value="1"/>
</dbReference>
<sequence length="1337" mass="149492" precursor="true">MIKKICILVSLVCFKFAAAEQSVYISSPDGSIKAEVFVDQSGRLSCQVQFEGQTVIEKSDLGITVDDIDYGSGFAVDSVKSSTSDNTYSTRGVHSFARDHHNQQEITLKKGLTTYKLQARAFNDGFAYRYIINGNGSRTVKGETSSWKITPDSKVWYFERPNFYKLKSYAGYWLKTNAENLHKVSPKGPIQGPPLVVELPDNKGYMLISEAALYNYSGMRLKSLPGRIVQANFTEGSAGFRVDGTITSPWRAAVIVKELNGLVNSDLISNLNPDPDPKLFSDTSYIKPGRSVWRWITLGTGTPEEEMDFVDYAAELGFEYTIVDDGWISWENNWENAEKICAYAREKSVGVFFWANSNMLDNPEDNWKDMRDFMDNLKKAGAAGVKIDFMNSESKKTIDFEIAALTIAAQRKLMVNFHGCHKSTGESRTYPNEITREGIRGLELNRMGEGPVTASHNAALPFTRFAVGHADYTPLGYHLAGPTTWAHQLATAILFTSPMQVISENPDILLHDNNAKRALDVLMDIPAVWDETIVLDQSKIGVLAMFARKRNTKWFLAAINGKEQKQELKDISLSFLEDGVKYKAIVISSGKPLIQAGVFIRQVFKRQEFSDITSNSTIDIPLDPNDGYVAEFIPDDQAVHTVRNGNCHVKINSDGFKFCFTDGQENITAPPHSVNGLQINRQPVIEVNKKDSSAGGFDVCTKDGQKAEVYVTINDGVVCFKVIPENTGINDVSISTGGMPVAHGLGDAGGYGPSSFNLVEDQAKTYSFLNNGGSNRWISTFAVFPENNLAGVFFDEGEKYVTLSKDQYSMAIKTQGAVSFYYFLGDMHTIYKNYLSLRKQYGYANIKPKFRLFELGWETWDALKYNTSIDAVEDAVEELLKEGYPIRWLVTGSGFWEEGGTTTSFGKFGKQFQNHEYFRVWLKENNLKWLIGFRSNMLPPGGPYPSNVKPDGREKPREFKGNPLSQYALDNDYFLKSPEGEVIKIASRNYPQTDCYMIDGRKPDAAEWFIEQYDKWRVDGIKEDTMMNMGTYFDIFNGPSALIAEQGGLVMARCGSYSSPGTLLRINDTYGAKSMQRRCPLNYMQYAACGAPNVYSDTIGFGNIDNAESSIRHGWLMSVTAGLAMGKIPPDTWTAEQKNTFKKMVNFHYALAPYMYDAAIKSYDTGYPYTLTPLSIAYPEDKETSKLEHYQWMVGESVLAAPLVKNYKSCKLDLYLPEGVWFDYDSGEKFVGPVTLSDFKMPLEKTPCFVGGRGIVILRESDESPLKVKIYPIAREQTEFTFNYPDGVSQSIIELKALDNKITVIDSAAGSIIPFEVDALTGAISFDIQPGHNYKLK</sequence>
<dbReference type="Pfam" id="PF10566">
    <property type="entry name" value="Glyco_hydro_97"/>
    <property type="match status" value="1"/>
</dbReference>
<dbReference type="KEGG" id="pbas:SMSP2_02868"/>
<accession>A0A1Q2MJB7</accession>
<dbReference type="Gene3D" id="3.20.20.70">
    <property type="entry name" value="Aldolase class I"/>
    <property type="match status" value="1"/>
</dbReference>
<dbReference type="GO" id="GO:0030246">
    <property type="term" value="F:carbohydrate binding"/>
    <property type="evidence" value="ECO:0007669"/>
    <property type="project" value="InterPro"/>
</dbReference>
<feature type="chain" id="PRO_5013315426" evidence="4">
    <location>
        <begin position="20"/>
        <end position="1337"/>
    </location>
</feature>
<name>A0A1Q2MJB7_9BACT</name>
<dbReference type="Proteomes" id="UP000188181">
    <property type="component" value="Chromosome"/>
</dbReference>
<dbReference type="InterPro" id="IPR014718">
    <property type="entry name" value="GH-type_carb-bd"/>
</dbReference>
<evidence type="ECO:0000313" key="10">
    <source>
        <dbReference type="Proteomes" id="UP000188181"/>
    </source>
</evidence>
<dbReference type="PANTHER" id="PTHR35803:SF2">
    <property type="entry name" value="RETAINING ALPHA-GALACTOSIDASE"/>
    <property type="match status" value="1"/>
</dbReference>